<dbReference type="CDD" id="cd01347">
    <property type="entry name" value="ligand_gated_channel"/>
    <property type="match status" value="1"/>
</dbReference>
<dbReference type="EMBL" id="SGIS01000026">
    <property type="protein sequence ID" value="RZF63465.1"/>
    <property type="molecule type" value="Genomic_DNA"/>
</dbReference>
<keyword evidence="6" id="KW-0408">Iron</keyword>
<protein>
    <submittedName>
        <fullName evidence="15">TonB-dependent receptor</fullName>
    </submittedName>
</protein>
<gene>
    <name evidence="15" type="ORF">EWE75_16040</name>
</gene>
<keyword evidence="2 11" id="KW-0813">Transport</keyword>
<dbReference type="InterPro" id="IPR036942">
    <property type="entry name" value="Beta-barrel_TonB_sf"/>
</dbReference>
<comment type="caution">
    <text evidence="15">The sequence shown here is derived from an EMBL/GenBank/DDBJ whole genome shotgun (WGS) entry which is preliminary data.</text>
</comment>
<keyword evidence="3 11" id="KW-1134">Transmembrane beta strand</keyword>
<dbReference type="SUPFAM" id="SSF56935">
    <property type="entry name" value="Porins"/>
    <property type="match status" value="1"/>
</dbReference>
<name>A0A4Q6XU86_9SPHN</name>
<evidence type="ECO:0000256" key="6">
    <source>
        <dbReference type="ARBA" id="ARBA00023004"/>
    </source>
</evidence>
<keyword evidence="7" id="KW-0406">Ion transport</keyword>
<evidence type="ECO:0000256" key="4">
    <source>
        <dbReference type="ARBA" id="ARBA00022496"/>
    </source>
</evidence>
<dbReference type="InterPro" id="IPR012910">
    <property type="entry name" value="Plug_dom"/>
</dbReference>
<dbReference type="OrthoDB" id="9760333at2"/>
<evidence type="ECO:0000259" key="13">
    <source>
        <dbReference type="Pfam" id="PF00593"/>
    </source>
</evidence>
<keyword evidence="10 11" id="KW-0998">Cell outer membrane</keyword>
<reference evidence="15 16" key="1">
    <citation type="submission" date="2019-02" db="EMBL/GenBank/DDBJ databases">
        <authorList>
            <person name="Li Y."/>
        </authorList>
    </citation>
    <scope>NUCLEOTIDE SEQUENCE [LARGE SCALE GENOMIC DNA]</scope>
    <source>
        <strain evidence="15 16">3-7</strain>
    </source>
</reference>
<dbReference type="InterPro" id="IPR039426">
    <property type="entry name" value="TonB-dep_rcpt-like"/>
</dbReference>
<dbReference type="Pfam" id="PF07715">
    <property type="entry name" value="Plug"/>
    <property type="match status" value="1"/>
</dbReference>
<dbReference type="Pfam" id="PF00593">
    <property type="entry name" value="TonB_dep_Rec_b-barrel"/>
    <property type="match status" value="1"/>
</dbReference>
<evidence type="ECO:0000256" key="5">
    <source>
        <dbReference type="ARBA" id="ARBA00022692"/>
    </source>
</evidence>
<comment type="similarity">
    <text evidence="11 12">Belongs to the TonB-dependent receptor family.</text>
</comment>
<dbReference type="PROSITE" id="PS52016">
    <property type="entry name" value="TONB_DEPENDENT_REC_3"/>
    <property type="match status" value="1"/>
</dbReference>
<dbReference type="Gene3D" id="2.40.170.20">
    <property type="entry name" value="TonB-dependent receptor, beta-barrel domain"/>
    <property type="match status" value="1"/>
</dbReference>
<dbReference type="InterPro" id="IPR000531">
    <property type="entry name" value="Beta-barrel_TonB"/>
</dbReference>
<keyword evidence="4" id="KW-0410">Iron transport</keyword>
<evidence type="ECO:0000256" key="3">
    <source>
        <dbReference type="ARBA" id="ARBA00022452"/>
    </source>
</evidence>
<evidence type="ECO:0000256" key="12">
    <source>
        <dbReference type="RuleBase" id="RU003357"/>
    </source>
</evidence>
<dbReference type="GO" id="GO:0006826">
    <property type="term" value="P:iron ion transport"/>
    <property type="evidence" value="ECO:0007669"/>
    <property type="project" value="UniProtKB-KW"/>
</dbReference>
<evidence type="ECO:0000259" key="14">
    <source>
        <dbReference type="Pfam" id="PF07715"/>
    </source>
</evidence>
<dbReference type="GO" id="GO:0009279">
    <property type="term" value="C:cell outer membrane"/>
    <property type="evidence" value="ECO:0007669"/>
    <property type="project" value="UniProtKB-SubCell"/>
</dbReference>
<evidence type="ECO:0000313" key="16">
    <source>
        <dbReference type="Proteomes" id="UP000292085"/>
    </source>
</evidence>
<feature type="domain" description="TonB-dependent receptor-like beta-barrel" evidence="13">
    <location>
        <begin position="269"/>
        <end position="729"/>
    </location>
</feature>
<dbReference type="Proteomes" id="UP000292085">
    <property type="component" value="Unassembled WGS sequence"/>
</dbReference>
<keyword evidence="15" id="KW-0675">Receptor</keyword>
<evidence type="ECO:0000256" key="9">
    <source>
        <dbReference type="ARBA" id="ARBA00023136"/>
    </source>
</evidence>
<keyword evidence="5 11" id="KW-0812">Transmembrane</keyword>
<dbReference type="PANTHER" id="PTHR32552">
    <property type="entry name" value="FERRICHROME IRON RECEPTOR-RELATED"/>
    <property type="match status" value="1"/>
</dbReference>
<evidence type="ECO:0000256" key="8">
    <source>
        <dbReference type="ARBA" id="ARBA00023077"/>
    </source>
</evidence>
<keyword evidence="16" id="KW-1185">Reference proteome</keyword>
<evidence type="ECO:0000256" key="2">
    <source>
        <dbReference type="ARBA" id="ARBA00022448"/>
    </source>
</evidence>
<evidence type="ECO:0000256" key="10">
    <source>
        <dbReference type="ARBA" id="ARBA00023237"/>
    </source>
</evidence>
<keyword evidence="8 12" id="KW-0798">TonB box</keyword>
<evidence type="ECO:0000256" key="1">
    <source>
        <dbReference type="ARBA" id="ARBA00004571"/>
    </source>
</evidence>
<accession>A0A4Q6XU86</accession>
<evidence type="ECO:0000313" key="15">
    <source>
        <dbReference type="EMBL" id="RZF63465.1"/>
    </source>
</evidence>
<keyword evidence="9 11" id="KW-0472">Membrane</keyword>
<organism evidence="15 16">
    <name type="scientific">Sphingomonas populi</name>
    <dbReference type="NCBI Taxonomy" id="2484750"/>
    <lineage>
        <taxon>Bacteria</taxon>
        <taxon>Pseudomonadati</taxon>
        <taxon>Pseudomonadota</taxon>
        <taxon>Alphaproteobacteria</taxon>
        <taxon>Sphingomonadales</taxon>
        <taxon>Sphingomonadaceae</taxon>
        <taxon>Sphingomonas</taxon>
    </lineage>
</organism>
<proteinExistence type="inferred from homology"/>
<sequence>MQSASPGRANVAQADGIADIVVTAQKRTERLQDVPLAVTAVGGDALAARQINSTSTLTQAVPSLTFNQGATPTNTSIRIRGVGTQLFGLGTQSSVATVIDGVPQARQAQGFTSFADIERIEVLRGPQGTLFGANASAGVVSVVTARPSGTLEGRGDVTIAEHNEYRAKGTVSGPLTETLRARLTGFYNDAQGTTYNVTTGRFVNGEKNWGVRGKLEWQPTSNLTLLGTVDYRRDTSLCCASTLLSAVTPAVIQLSAPVVASYHNRQITENEETTVRGSQQSYTLQGDLDLGGATITSISAYQRYTLDVNQPIDRINSNPVPFVGRGAPYSAYDLNEGIVKLGQFSQELRVGSNGNRNLTYVAGVFYAHLNLERPFERRRAMCPATAGIIGQPCPVTPIFQSSQSDSTLITDSIAAFGQLEYRVAGGFKLIGGLRVQNERGTNTGYQRTPSANFPGTATLPGQFNASGSKSANDTAVTGKAGAQYEFSRNLQTYATYTRGYKGVGYNTETTTDFANQTILAPEHVNAYEVGLKARTADGKFTLNAAAFLADYTNLQVQANRSDPVTGTSSFITTNAGSSRTKGIELEANIRPSRSFSVAAAFTLADSRINIDGLNCPLQFQAAAAVMTGKPINMCYRTAAGATPIQNLRNAQLPSSPEYRVVVSPRLDQNIGSTGYAAFAQVDMSFQSKQQMALEQDPLLIQKAYALVNASIGFHPIDNRFTATLFVKNVFNTHYFTSLGHNSLLATAANPNDVVGTYNKDADRYIGGSIGFRF</sequence>
<comment type="subcellular location">
    <subcellularLocation>
        <location evidence="1 11">Cell outer membrane</location>
        <topology evidence="1 11">Multi-pass membrane protein</topology>
    </subcellularLocation>
</comment>
<dbReference type="PANTHER" id="PTHR32552:SF81">
    <property type="entry name" value="TONB-DEPENDENT OUTER MEMBRANE RECEPTOR"/>
    <property type="match status" value="1"/>
</dbReference>
<dbReference type="AlphaFoldDB" id="A0A4Q6XU86"/>
<evidence type="ECO:0000256" key="11">
    <source>
        <dbReference type="PROSITE-ProRule" id="PRU01360"/>
    </source>
</evidence>
<evidence type="ECO:0000256" key="7">
    <source>
        <dbReference type="ARBA" id="ARBA00023065"/>
    </source>
</evidence>
<feature type="domain" description="TonB-dependent receptor plug" evidence="14">
    <location>
        <begin position="31"/>
        <end position="139"/>
    </location>
</feature>